<reference evidence="8 9" key="1">
    <citation type="journal article" date="2018" name="Front. Microbiol.">
        <title>Genomic and genetic insights into a cosmopolitan fungus, Paecilomyces variotii (Eurotiales).</title>
        <authorList>
            <person name="Urquhart A.S."/>
            <person name="Mondo S.J."/>
            <person name="Makela M.R."/>
            <person name="Hane J.K."/>
            <person name="Wiebenga A."/>
            <person name="He G."/>
            <person name="Mihaltcheva S."/>
            <person name="Pangilinan J."/>
            <person name="Lipzen A."/>
            <person name="Barry K."/>
            <person name="de Vries R.P."/>
            <person name="Grigoriev I.V."/>
            <person name="Idnurm A."/>
        </authorList>
    </citation>
    <scope>NUCLEOTIDE SEQUENCE [LARGE SCALE GENOMIC DNA]</scope>
    <source>
        <strain evidence="8 9">CBS 101075</strain>
    </source>
</reference>
<dbReference type="GeneID" id="39602592"/>
<comment type="subcellular location">
    <subcellularLocation>
        <location evidence="1">Nucleus</location>
    </subcellularLocation>
</comment>
<sequence>MRKIEGDLYRKTPRSDQQQEPPAPGNPGAPLLNHMTARRELRSSSPERQRSSHFSPSEEPPRFLYPDVQAYNPTVSSTTAAYSSPSPHWSSHGQYAVAATSLGSRHPDYSAYQGAWPAMPSTSVSSSHNTSVAPRRNSHEAWSPYWNPYISPLSHDESPSSANIVLLCQISDESSVDSLSSSPTSTNSTTSHSSARSPSRGGRSISGVPAGFEQILHPLPPAPASFATSPSPKAKTPMSRFRLHIRQQPIAARACGAGDKDRRSIDPPPIVQMLLADFDPSSESDMELLRDPRFTVGCLLYSVTPSSSHGGAHGEEWEERIHRSQIVEPFRLNEAAGMGGNPSGQPQGRSVQVLSGKLFVSPFFVEEDPDPETAPMYPTSTGGQKIGSSTQPLPAAFFIFTDLSVRTAGLYRLKFRLMNWGFIEETGESMPILTEVWSDTFRVHPAKDFPGMRESSRITEQLKALGVGDLKTRSKGKGKGQGR</sequence>
<dbReference type="Gene3D" id="2.60.40.3960">
    <property type="entry name" value="Velvet domain"/>
    <property type="match status" value="1"/>
</dbReference>
<dbReference type="PANTHER" id="PTHR33572">
    <property type="entry name" value="SPORE DEVELOPMENT REGULATOR VOSA"/>
    <property type="match status" value="1"/>
</dbReference>
<feature type="compositionally biased region" description="Basic and acidic residues" evidence="6">
    <location>
        <begin position="37"/>
        <end position="50"/>
    </location>
</feature>
<gene>
    <name evidence="8" type="ORF">C8Q69DRAFT_513489</name>
</gene>
<evidence type="ECO:0000313" key="8">
    <source>
        <dbReference type="EMBL" id="RWQ93173.1"/>
    </source>
</evidence>
<feature type="domain" description="Velvet" evidence="7">
    <location>
        <begin position="236"/>
        <end position="475"/>
    </location>
</feature>
<keyword evidence="9" id="KW-1185">Reference proteome</keyword>
<feature type="compositionally biased region" description="Basic and acidic residues" evidence="6">
    <location>
        <begin position="1"/>
        <end position="14"/>
    </location>
</feature>
<organism evidence="8 9">
    <name type="scientific">Byssochlamys spectabilis</name>
    <name type="common">Paecilomyces variotii</name>
    <dbReference type="NCBI Taxonomy" id="264951"/>
    <lineage>
        <taxon>Eukaryota</taxon>
        <taxon>Fungi</taxon>
        <taxon>Dikarya</taxon>
        <taxon>Ascomycota</taxon>
        <taxon>Pezizomycotina</taxon>
        <taxon>Eurotiomycetes</taxon>
        <taxon>Eurotiomycetidae</taxon>
        <taxon>Eurotiales</taxon>
        <taxon>Thermoascaceae</taxon>
        <taxon>Paecilomyces</taxon>
    </lineage>
</organism>
<keyword evidence="4" id="KW-0804">Transcription</keyword>
<dbReference type="STRING" id="264951.A0A443HMY7"/>
<dbReference type="AlphaFoldDB" id="A0A443HMY7"/>
<evidence type="ECO:0000259" key="7">
    <source>
        <dbReference type="PROSITE" id="PS51821"/>
    </source>
</evidence>
<dbReference type="RefSeq" id="XP_028482818.1">
    <property type="nucleotide sequence ID" value="XM_028633315.1"/>
</dbReference>
<dbReference type="InterPro" id="IPR037525">
    <property type="entry name" value="Velvet_dom"/>
</dbReference>
<feature type="compositionally biased region" description="Low complexity" evidence="6">
    <location>
        <begin position="176"/>
        <end position="207"/>
    </location>
</feature>
<accession>A0A443HMY7</accession>
<keyword evidence="3" id="KW-0805">Transcription regulation</keyword>
<feature type="region of interest" description="Disordered" evidence="6">
    <location>
        <begin position="176"/>
        <end position="236"/>
    </location>
</feature>
<dbReference type="Pfam" id="PF11754">
    <property type="entry name" value="Velvet"/>
    <property type="match status" value="1"/>
</dbReference>
<evidence type="ECO:0000256" key="1">
    <source>
        <dbReference type="ARBA" id="ARBA00004123"/>
    </source>
</evidence>
<keyword evidence="5" id="KW-0539">Nucleus</keyword>
<dbReference type="PANTHER" id="PTHR33572:SF17">
    <property type="entry name" value="SEXUAL DEVELOPMENT REGULATOR VELC"/>
    <property type="match status" value="1"/>
</dbReference>
<name>A0A443HMY7_BYSSP</name>
<feature type="region of interest" description="Disordered" evidence="6">
    <location>
        <begin position="1"/>
        <end position="67"/>
    </location>
</feature>
<keyword evidence="2" id="KW-0749">Sporulation</keyword>
<dbReference type="InterPro" id="IPR021740">
    <property type="entry name" value="Velvet"/>
</dbReference>
<evidence type="ECO:0000256" key="5">
    <source>
        <dbReference type="ARBA" id="ARBA00023242"/>
    </source>
</evidence>
<dbReference type="InterPro" id="IPR038491">
    <property type="entry name" value="Velvet_dom_sf"/>
</dbReference>
<evidence type="ECO:0000256" key="6">
    <source>
        <dbReference type="SAM" id="MobiDB-lite"/>
    </source>
</evidence>
<dbReference type="PROSITE" id="PS51821">
    <property type="entry name" value="VELVET"/>
    <property type="match status" value="1"/>
</dbReference>
<dbReference type="GO" id="GO:0005634">
    <property type="term" value="C:nucleus"/>
    <property type="evidence" value="ECO:0007669"/>
    <property type="project" value="UniProtKB-SubCell"/>
</dbReference>
<evidence type="ECO:0000256" key="3">
    <source>
        <dbReference type="ARBA" id="ARBA00023015"/>
    </source>
</evidence>
<proteinExistence type="predicted"/>
<evidence type="ECO:0000256" key="2">
    <source>
        <dbReference type="ARBA" id="ARBA00022969"/>
    </source>
</evidence>
<evidence type="ECO:0000256" key="4">
    <source>
        <dbReference type="ARBA" id="ARBA00023163"/>
    </source>
</evidence>
<dbReference type="GO" id="GO:0030435">
    <property type="term" value="P:sporulation resulting in formation of a cellular spore"/>
    <property type="evidence" value="ECO:0007669"/>
    <property type="project" value="UniProtKB-KW"/>
</dbReference>
<evidence type="ECO:0000313" key="9">
    <source>
        <dbReference type="Proteomes" id="UP000283841"/>
    </source>
</evidence>
<dbReference type="VEuPathDB" id="FungiDB:C8Q69DRAFT_513489"/>
<protein>
    <submittedName>
        <fullName evidence="8">Velvet complex protein</fullName>
    </submittedName>
</protein>
<dbReference type="EMBL" id="RCNU01000010">
    <property type="protein sequence ID" value="RWQ93173.1"/>
    <property type="molecule type" value="Genomic_DNA"/>
</dbReference>
<comment type="caution">
    <text evidence="8">The sequence shown here is derived from an EMBL/GenBank/DDBJ whole genome shotgun (WGS) entry which is preliminary data.</text>
</comment>
<dbReference type="Proteomes" id="UP000283841">
    <property type="component" value="Unassembled WGS sequence"/>
</dbReference>